<dbReference type="Proteomes" id="UP000030652">
    <property type="component" value="Unassembled WGS sequence"/>
</dbReference>
<dbReference type="EMBL" id="JRYO01000186">
    <property type="protein sequence ID" value="KHE91649.1"/>
    <property type="molecule type" value="Genomic_DNA"/>
</dbReference>
<evidence type="ECO:0000313" key="2">
    <source>
        <dbReference type="Proteomes" id="UP000030652"/>
    </source>
</evidence>
<accession>A0A0B0EGE3</accession>
<evidence type="ECO:0000313" key="1">
    <source>
        <dbReference type="EMBL" id="KHE91649.1"/>
    </source>
</evidence>
<organism evidence="1 2">
    <name type="scientific">Candidatus Scalindua brodae</name>
    <dbReference type="NCBI Taxonomy" id="237368"/>
    <lineage>
        <taxon>Bacteria</taxon>
        <taxon>Pseudomonadati</taxon>
        <taxon>Planctomycetota</taxon>
        <taxon>Candidatus Brocadiia</taxon>
        <taxon>Candidatus Brocadiales</taxon>
        <taxon>Candidatus Scalinduaceae</taxon>
        <taxon>Candidatus Scalindua</taxon>
    </lineage>
</organism>
<dbReference type="AlphaFoldDB" id="A0A0B0EGE3"/>
<dbReference type="SUPFAM" id="SSF56300">
    <property type="entry name" value="Metallo-dependent phosphatases"/>
    <property type="match status" value="1"/>
</dbReference>
<dbReference type="InterPro" id="IPR029052">
    <property type="entry name" value="Metallo-depent_PP-like"/>
</dbReference>
<name>A0A0B0EGE3_9BACT</name>
<protein>
    <submittedName>
        <fullName evidence="1">Uncharacterized protein</fullName>
    </submittedName>
</protein>
<reference evidence="1 2" key="1">
    <citation type="submission" date="2014-10" db="EMBL/GenBank/DDBJ databases">
        <title>Draft genome of anammox bacterium scalindua brodae, obtained using differential coverage binning of sequence data from two enrichment reactors.</title>
        <authorList>
            <person name="Speth D.R."/>
            <person name="Russ L."/>
            <person name="Kartal B."/>
            <person name="Op den Camp H.J."/>
            <person name="Dutilh B.E."/>
            <person name="Jetten M.S."/>
        </authorList>
    </citation>
    <scope>NUCLEOTIDE SEQUENCE [LARGE SCALE GENOMIC DNA]</scope>
    <source>
        <strain evidence="1">RU1</strain>
    </source>
</reference>
<proteinExistence type="predicted"/>
<dbReference type="CDD" id="cd00838">
    <property type="entry name" value="MPP_superfamily"/>
    <property type="match status" value="1"/>
</dbReference>
<gene>
    <name evidence="1" type="ORF">SCABRO_02608</name>
</gene>
<sequence>MAPGNHDAYLMGNIHNLKKEWDAACIRAKGPMTKDRFVREYLNHLKKQNEGFGKYLDNHPNQGEWRDTVSTETFIQAVAWKIDEKKPFRSFVLQELNLCGKGSDLPVYSILMDSTQYENAPTIPPTLTSYSAGLSGSMLSDQMDIAEKWLSNDSTGERLTVLMVHHPYASLIESAGSTIDSFRAKYRIPLYVSGHTHHGEYFVRGGDNGWLELNVGSIVDWPIEFRTLEVHQISDDPDNLVIRTPLSRIPDIWDNAISPKKPQCNPEEWEVKETDAKDFYLALNYKYSLNPEKTQKDLLVALLNTYSNLIIVVKSAEDNTVWIEGCLNDQDVLNVIKDTEKNKNIDSMTSL</sequence>
<comment type="caution">
    <text evidence="1">The sequence shown here is derived from an EMBL/GenBank/DDBJ whole genome shotgun (WGS) entry which is preliminary data.</text>
</comment>
<dbReference type="Gene3D" id="3.60.21.10">
    <property type="match status" value="1"/>
</dbReference>
<feature type="non-terminal residue" evidence="1">
    <location>
        <position position="351"/>
    </location>
</feature>